<dbReference type="Proteomes" id="UP000236742">
    <property type="component" value="Unassembled WGS sequence"/>
</dbReference>
<evidence type="ECO:0000313" key="2">
    <source>
        <dbReference type="Proteomes" id="UP000236742"/>
    </source>
</evidence>
<protein>
    <submittedName>
        <fullName evidence="1">Glycosyl transferase family 2</fullName>
    </submittedName>
</protein>
<keyword evidence="1" id="KW-0808">Transferase</keyword>
<keyword evidence="2" id="KW-1185">Reference proteome</keyword>
<proteinExistence type="predicted"/>
<dbReference type="AlphaFoldDB" id="A0A1H5S7F2"/>
<evidence type="ECO:0000313" key="1">
    <source>
        <dbReference type="EMBL" id="SEF45767.1"/>
    </source>
</evidence>
<dbReference type="OrthoDB" id="7203640at2"/>
<dbReference type="EMBL" id="FNVD01000001">
    <property type="protein sequence ID" value="SEF45767.1"/>
    <property type="molecule type" value="Genomic_DNA"/>
</dbReference>
<reference evidence="1 2" key="1">
    <citation type="submission" date="2016-10" db="EMBL/GenBank/DDBJ databases">
        <authorList>
            <person name="de Groot N.N."/>
        </authorList>
    </citation>
    <scope>NUCLEOTIDE SEQUENCE [LARGE SCALE GENOMIC DNA]</scope>
    <source>
        <strain evidence="1 2">DSM 23413</strain>
    </source>
</reference>
<accession>A0A1H5S7F2</accession>
<sequence length="320" mass="36009">MTAPRDLSADLPRWGVVSTIKAPLRDILGFAAHHLELGAHRLLIFLDDPAPATVAALKAHPRIRVFACDDAHWRRLGVKRPAKHQARQTANATFAYGRKVQLDWIIHIDVDEFLWPETSVADRLAALDEDVLCARVRPMEQIAGDGNDFKAFIPPGPGRAETVRRLYPTFGDFVKGGFMSHVQGKVFVRTGLGRLTVKIHNVFRGDETNPGQVELRDIALAHAHAKSWEDWIAAYRYRLEKGSYRAELAPARPRDQGGMTLHEALRFVEADSGEAGLRAFYDEICAATPEARARLHRAGMLRRCELDLDRKIRRQFPDFA</sequence>
<dbReference type="RefSeq" id="WP_104006375.1">
    <property type="nucleotide sequence ID" value="NZ_FNVD01000001.1"/>
</dbReference>
<name>A0A1H5S7F2_9RHOB</name>
<dbReference type="GO" id="GO:0016740">
    <property type="term" value="F:transferase activity"/>
    <property type="evidence" value="ECO:0007669"/>
    <property type="project" value="UniProtKB-KW"/>
</dbReference>
<gene>
    <name evidence="1" type="ORF">SAMN05421751_101349</name>
</gene>
<organism evidence="1 2">
    <name type="scientific">Jhaorihella thermophila</name>
    <dbReference type="NCBI Taxonomy" id="488547"/>
    <lineage>
        <taxon>Bacteria</taxon>
        <taxon>Pseudomonadati</taxon>
        <taxon>Pseudomonadota</taxon>
        <taxon>Alphaproteobacteria</taxon>
        <taxon>Rhodobacterales</taxon>
        <taxon>Paracoccaceae</taxon>
        <taxon>Jhaorihella</taxon>
    </lineage>
</organism>
<dbReference type="Pfam" id="PF13704">
    <property type="entry name" value="Glyco_tranf_2_4"/>
    <property type="match status" value="1"/>
</dbReference>